<dbReference type="Pfam" id="PF13676">
    <property type="entry name" value="TIR_2"/>
    <property type="match status" value="1"/>
</dbReference>
<dbReference type="WBParaSite" id="Pan_g23078.t1">
    <property type="protein sequence ID" value="Pan_g23078.t1"/>
    <property type="gene ID" value="Pan_g23078"/>
</dbReference>
<reference evidence="7" key="1">
    <citation type="journal article" date="2013" name="Genetics">
        <title>The draft genome and transcriptome of Panagrellus redivivus are shaped by the harsh demands of a free-living lifestyle.</title>
        <authorList>
            <person name="Srinivasan J."/>
            <person name="Dillman A.R."/>
            <person name="Macchietto M.G."/>
            <person name="Heikkinen L."/>
            <person name="Lakso M."/>
            <person name="Fracchia K.M."/>
            <person name="Antoshechkin I."/>
            <person name="Mortazavi A."/>
            <person name="Wong G."/>
            <person name="Sternberg P.W."/>
        </authorList>
    </citation>
    <scope>NUCLEOTIDE SEQUENCE [LARGE SCALE GENOMIC DNA]</scope>
    <source>
        <strain evidence="7">MT8872</strain>
    </source>
</reference>
<evidence type="ECO:0000256" key="5">
    <source>
        <dbReference type="SAM" id="SignalP"/>
    </source>
</evidence>
<sequence>MTPLKLILLLASWNLAYGAQYNMPEYDVFRYKCPDRCICVPDVVDTHQLVMTCEFGSLDGGITFASFPANATKTLTIRCGTQDGGTSRFADDMFEGFRQLRDLRIADCTTTSIPINVFRGLSNLKSLTLSRLGDNANLAGSMFEPVAALEKLTFTETAMPEVPDKLFCPLGGHLQILNLTGNALTRARLGACPLKQLLILDLSNNAIKAFAADDLNAYPALRQLTADGNHLSELHPDAFRLVGVLQRLDLERNDLAQIVELPAGLLHLNLAHNKLTMIPAAVAKLNRLVSLNLKGNSIKDDTPFSLTAESLETLDLSDNKLTAVPLKVFQLSQGSLLYLYLSGNQIAVLQPNGLSNLTRLQKLDLSSNSLKTLPNDVFAGLTDLIELHLSKNNIYDIEVGVFDDISRRLTRLDLASNMLVELPIAVRRLTKLKSLDLRDNHIKKVQAHVLSKLPHINRLDFSGNKLSSIDSYVFADCLRLNELDLSRNRINSLAADAFEKCPHLKAIDLSQNSLSGFDQALKAVRSLRTVNASFNGLTDLKWAELPDELLFLDVSGNEIKKLDKASKSNVKRVNLGNNKLTLLETGTLPESIEYLNLDNNEIAKIGQNAIVSLPVLKSVDLSHNKLKNLNSTTFRDSESSMISGLLTTHVKLAGNPLSCDCGLAWIASLSGSTSLQIIDSEAATCIHQVSKLPRSLNSLEAEDYLCKYKEACEPSCICCKFGNCDCNSKCPQGCTCFHDASHKTNIVQCKNLDATAGKAFKPQAVPMHATHVFLEGLNLPKLSSNAFMSRVKLTELRINDCGVGFINSSTFNALPSLKVLDLSKNSLTTVRGDEINKSQRIEKVDLSGNKIDKIGVKLLDQVPNLVDVDLSGNNFNKIPAFVTELKPETLIHLGRNPFRCDCDYTRFTAQTWIPANIDRVQDVDDLECVENVTSSFLSNDSTVLTGQEPNRGEHLHAMKMLDFLANANSTICAIEAGGIFGGGPERNVVLITAAAIFAFFAIAGLILVLFAFARSARGGRHRYQKATPSLNCSTGTPGTSPLPVFPCLQYDAFISYSKADEPSIMDWLVRPLENDDYQLCLLHQGQGAHAYHNNVHSINDHLINQMESAQVLILVLTRNFLENEWRTLQIKTSHQLFAKLQNKYIIAVLSDDVHPNDLDDELGQILRKNRCLRRADPLFWSLLRSALPMKLELRQMSSGSTILGDGSDIYSEMYGVVPSEVV</sequence>
<feature type="transmembrane region" description="Helical" evidence="4">
    <location>
        <begin position="988"/>
        <end position="1013"/>
    </location>
</feature>
<dbReference type="SUPFAM" id="SSF52058">
    <property type="entry name" value="L domain-like"/>
    <property type="match status" value="3"/>
</dbReference>
<dbReference type="SMART" id="SM00364">
    <property type="entry name" value="LRR_BAC"/>
    <property type="match status" value="6"/>
</dbReference>
<keyword evidence="4" id="KW-1133">Transmembrane helix</keyword>
<evidence type="ECO:0000256" key="1">
    <source>
        <dbReference type="ARBA" id="ARBA00009634"/>
    </source>
</evidence>
<dbReference type="Pfam" id="PF13306">
    <property type="entry name" value="LRR_5"/>
    <property type="match status" value="1"/>
</dbReference>
<dbReference type="Proteomes" id="UP000492821">
    <property type="component" value="Unassembled WGS sequence"/>
</dbReference>
<dbReference type="InterPro" id="IPR001611">
    <property type="entry name" value="Leu-rich_rpt"/>
</dbReference>
<reference evidence="8" key="2">
    <citation type="submission" date="2020-10" db="UniProtKB">
        <authorList>
            <consortium name="WormBaseParasite"/>
        </authorList>
    </citation>
    <scope>IDENTIFICATION</scope>
</reference>
<dbReference type="AlphaFoldDB" id="A0A7E4VPJ6"/>
<comment type="similarity">
    <text evidence="1">Belongs to the Toll-like receptor family.</text>
</comment>
<keyword evidence="4" id="KW-0472">Membrane</keyword>
<dbReference type="PROSITE" id="PS50104">
    <property type="entry name" value="TIR"/>
    <property type="match status" value="1"/>
</dbReference>
<keyword evidence="3" id="KW-0677">Repeat</keyword>
<dbReference type="PROSITE" id="PS51450">
    <property type="entry name" value="LRR"/>
    <property type="match status" value="3"/>
</dbReference>
<dbReference type="GO" id="GO:0007165">
    <property type="term" value="P:signal transduction"/>
    <property type="evidence" value="ECO:0007669"/>
    <property type="project" value="InterPro"/>
</dbReference>
<dbReference type="InterPro" id="IPR025875">
    <property type="entry name" value="Leu-rich_rpt_4"/>
</dbReference>
<dbReference type="InterPro" id="IPR032675">
    <property type="entry name" value="LRR_dom_sf"/>
</dbReference>
<dbReference type="Gene3D" id="3.40.50.10140">
    <property type="entry name" value="Toll/interleukin-1 receptor homology (TIR) domain"/>
    <property type="match status" value="1"/>
</dbReference>
<protein>
    <submittedName>
        <fullName evidence="8">TIR domain-containing protein</fullName>
    </submittedName>
</protein>
<evidence type="ECO:0000256" key="4">
    <source>
        <dbReference type="SAM" id="Phobius"/>
    </source>
</evidence>
<feature type="signal peptide" evidence="5">
    <location>
        <begin position="1"/>
        <end position="18"/>
    </location>
</feature>
<evidence type="ECO:0000259" key="6">
    <source>
        <dbReference type="PROSITE" id="PS50104"/>
    </source>
</evidence>
<keyword evidence="5" id="KW-0732">Signal</keyword>
<evidence type="ECO:0000256" key="2">
    <source>
        <dbReference type="ARBA" id="ARBA00022614"/>
    </source>
</evidence>
<dbReference type="InterPro" id="IPR035897">
    <property type="entry name" value="Toll_tir_struct_dom_sf"/>
</dbReference>
<proteinExistence type="inferred from homology"/>
<dbReference type="PANTHER" id="PTHR45712:SF22">
    <property type="entry name" value="INSULIN-LIKE GROWTH FACTOR-BINDING PROTEIN COMPLEX ACID LABILE SUBUNIT"/>
    <property type="match status" value="1"/>
</dbReference>
<dbReference type="PANTHER" id="PTHR45712">
    <property type="entry name" value="AGAP008170-PA"/>
    <property type="match status" value="1"/>
</dbReference>
<dbReference type="SMART" id="SM00255">
    <property type="entry name" value="TIR"/>
    <property type="match status" value="1"/>
</dbReference>
<dbReference type="Pfam" id="PF12799">
    <property type="entry name" value="LRR_4"/>
    <property type="match status" value="1"/>
</dbReference>
<keyword evidence="4" id="KW-0812">Transmembrane</keyword>
<dbReference type="SMART" id="SM00369">
    <property type="entry name" value="LRR_TYP"/>
    <property type="match status" value="14"/>
</dbReference>
<name>A0A7E4VPJ6_PANRE</name>
<dbReference type="InterPro" id="IPR050333">
    <property type="entry name" value="SLRP"/>
</dbReference>
<dbReference type="SUPFAM" id="SSF52200">
    <property type="entry name" value="Toll/Interleukin receptor TIR domain"/>
    <property type="match status" value="1"/>
</dbReference>
<dbReference type="Pfam" id="PF13855">
    <property type="entry name" value="LRR_8"/>
    <property type="match status" value="5"/>
</dbReference>
<dbReference type="SMART" id="SM00365">
    <property type="entry name" value="LRR_SD22"/>
    <property type="match status" value="5"/>
</dbReference>
<dbReference type="InterPro" id="IPR026906">
    <property type="entry name" value="LRR_5"/>
</dbReference>
<dbReference type="GO" id="GO:0005615">
    <property type="term" value="C:extracellular space"/>
    <property type="evidence" value="ECO:0007669"/>
    <property type="project" value="TreeGrafter"/>
</dbReference>
<evidence type="ECO:0000313" key="8">
    <source>
        <dbReference type="WBParaSite" id="Pan_g23078.t1"/>
    </source>
</evidence>
<dbReference type="Pfam" id="PF00560">
    <property type="entry name" value="LRR_1"/>
    <property type="match status" value="2"/>
</dbReference>
<evidence type="ECO:0000256" key="3">
    <source>
        <dbReference type="ARBA" id="ARBA00022737"/>
    </source>
</evidence>
<feature type="chain" id="PRO_5028818913" evidence="5">
    <location>
        <begin position="19"/>
        <end position="1222"/>
    </location>
</feature>
<dbReference type="PRINTS" id="PR00019">
    <property type="entry name" value="LEURICHRPT"/>
</dbReference>
<keyword evidence="2" id="KW-0433">Leucine-rich repeat</keyword>
<dbReference type="InterPro" id="IPR003591">
    <property type="entry name" value="Leu-rich_rpt_typical-subtyp"/>
</dbReference>
<organism evidence="7 8">
    <name type="scientific">Panagrellus redivivus</name>
    <name type="common">Microworm</name>
    <dbReference type="NCBI Taxonomy" id="6233"/>
    <lineage>
        <taxon>Eukaryota</taxon>
        <taxon>Metazoa</taxon>
        <taxon>Ecdysozoa</taxon>
        <taxon>Nematoda</taxon>
        <taxon>Chromadorea</taxon>
        <taxon>Rhabditida</taxon>
        <taxon>Tylenchina</taxon>
        <taxon>Panagrolaimomorpha</taxon>
        <taxon>Panagrolaimoidea</taxon>
        <taxon>Panagrolaimidae</taxon>
        <taxon>Panagrellus</taxon>
    </lineage>
</organism>
<feature type="domain" description="TIR" evidence="6">
    <location>
        <begin position="1048"/>
        <end position="1187"/>
    </location>
</feature>
<keyword evidence="7" id="KW-1185">Reference proteome</keyword>
<dbReference type="Gene3D" id="3.80.10.10">
    <property type="entry name" value="Ribonuclease Inhibitor"/>
    <property type="match status" value="6"/>
</dbReference>
<evidence type="ECO:0000313" key="7">
    <source>
        <dbReference type="Proteomes" id="UP000492821"/>
    </source>
</evidence>
<accession>A0A7E4VPJ6</accession>
<dbReference type="InterPro" id="IPR000157">
    <property type="entry name" value="TIR_dom"/>
</dbReference>
<dbReference type="FunFam" id="3.80.10.10:FF:001164">
    <property type="entry name" value="GH01279p"/>
    <property type="match status" value="1"/>
</dbReference>